<reference evidence="2" key="1">
    <citation type="journal article" date="2019" name="Nat. Commun.">
        <title>The genome of broomcorn millet.</title>
        <authorList>
            <person name="Zou C."/>
            <person name="Miki D."/>
            <person name="Li D."/>
            <person name="Tang Q."/>
            <person name="Xiao L."/>
            <person name="Rajput S."/>
            <person name="Deng P."/>
            <person name="Jia W."/>
            <person name="Huang R."/>
            <person name="Zhang M."/>
            <person name="Sun Y."/>
            <person name="Hu J."/>
            <person name="Fu X."/>
            <person name="Schnable P.S."/>
            <person name="Li F."/>
            <person name="Zhang H."/>
            <person name="Feng B."/>
            <person name="Zhu X."/>
            <person name="Liu R."/>
            <person name="Schnable J.C."/>
            <person name="Zhu J.-K."/>
            <person name="Zhang H."/>
        </authorList>
    </citation>
    <scope>NUCLEOTIDE SEQUENCE [LARGE SCALE GENOMIC DNA]</scope>
</reference>
<dbReference type="PANTHER" id="PTHR33377">
    <property type="entry name" value="OS10G0134700 PROTEIN-RELATED"/>
    <property type="match status" value="1"/>
</dbReference>
<dbReference type="AlphaFoldDB" id="A0A3L6RHZ5"/>
<name>A0A3L6RHZ5_PANMI</name>
<dbReference type="Proteomes" id="UP000275267">
    <property type="component" value="Unassembled WGS sequence"/>
</dbReference>
<dbReference type="SMART" id="SM01157">
    <property type="entry name" value="DUF1719"/>
    <property type="match status" value="1"/>
</dbReference>
<keyword evidence="2" id="KW-1185">Reference proteome</keyword>
<dbReference type="PANTHER" id="PTHR33377:SF26">
    <property type="match status" value="1"/>
</dbReference>
<dbReference type="Pfam" id="PF08224">
    <property type="entry name" value="DUF1719"/>
    <property type="match status" value="1"/>
</dbReference>
<evidence type="ECO:0000313" key="1">
    <source>
        <dbReference type="EMBL" id="RLN04114.1"/>
    </source>
</evidence>
<proteinExistence type="predicted"/>
<dbReference type="InterPro" id="IPR013181">
    <property type="entry name" value="DUF1719"/>
</dbReference>
<evidence type="ECO:0000313" key="2">
    <source>
        <dbReference type="Proteomes" id="UP000275267"/>
    </source>
</evidence>
<dbReference type="EMBL" id="PQIB02000008">
    <property type="protein sequence ID" value="RLN04114.1"/>
    <property type="molecule type" value="Genomic_DNA"/>
</dbReference>
<dbReference type="OrthoDB" id="693318at2759"/>
<sequence>MALSSALAQEGVSRVSSYISTKLDDRASRAHSIERLEMALSRLEFVLERTRKMPMTHVSLLQRRNKLESAYIEGRDLLNKHKPRVLESHEEVGQVAVVEKSSSYLYQRIARAAANMSISSLLGLNKEHLSSSDAQRFEWYADCADKFVTDVESGCPLRRHIFRYPFVTQLFQGKILSSPSASDEAADRNVMTDDRTPLKLTVSFEPHSSVNLDARAVEYMGSKTEQRPFGDTQQTVDMVRSRSADCLIREQREVTEYMVSWLSKHGSAYFVVEKLITNTATVPKAYHTRSAAKRKRRNHGGR</sequence>
<organism evidence="1 2">
    <name type="scientific">Panicum miliaceum</name>
    <name type="common">Proso millet</name>
    <name type="synonym">Broomcorn millet</name>
    <dbReference type="NCBI Taxonomy" id="4540"/>
    <lineage>
        <taxon>Eukaryota</taxon>
        <taxon>Viridiplantae</taxon>
        <taxon>Streptophyta</taxon>
        <taxon>Embryophyta</taxon>
        <taxon>Tracheophyta</taxon>
        <taxon>Spermatophyta</taxon>
        <taxon>Magnoliopsida</taxon>
        <taxon>Liliopsida</taxon>
        <taxon>Poales</taxon>
        <taxon>Poaceae</taxon>
        <taxon>PACMAD clade</taxon>
        <taxon>Panicoideae</taxon>
        <taxon>Panicodae</taxon>
        <taxon>Paniceae</taxon>
        <taxon>Panicinae</taxon>
        <taxon>Panicum</taxon>
        <taxon>Panicum sect. Panicum</taxon>
    </lineage>
</organism>
<accession>A0A3L6RHZ5</accession>
<protein>
    <submittedName>
        <fullName evidence="1">Uncharacterized protein</fullName>
    </submittedName>
</protein>
<gene>
    <name evidence="1" type="ORF">C2845_PM13G02850</name>
</gene>
<comment type="caution">
    <text evidence="1">The sequence shown here is derived from an EMBL/GenBank/DDBJ whole genome shotgun (WGS) entry which is preliminary data.</text>
</comment>